<feature type="transmembrane region" description="Helical" evidence="8">
    <location>
        <begin position="124"/>
        <end position="146"/>
    </location>
</feature>
<dbReference type="Pfam" id="PF01769">
    <property type="entry name" value="MgtE"/>
    <property type="match status" value="1"/>
</dbReference>
<dbReference type="InterPro" id="IPR006667">
    <property type="entry name" value="SLC41_membr_dom"/>
</dbReference>
<evidence type="ECO:0000256" key="3">
    <source>
        <dbReference type="ARBA" id="ARBA00022448"/>
    </source>
</evidence>
<evidence type="ECO:0000256" key="4">
    <source>
        <dbReference type="ARBA" id="ARBA00022692"/>
    </source>
</evidence>
<keyword evidence="5" id="KW-0460">Magnesium</keyword>
<evidence type="ECO:0000259" key="9">
    <source>
        <dbReference type="Pfam" id="PF01769"/>
    </source>
</evidence>
<keyword evidence="4 8" id="KW-0812">Transmembrane</keyword>
<feature type="transmembrane region" description="Helical" evidence="8">
    <location>
        <begin position="37"/>
        <end position="56"/>
    </location>
</feature>
<protein>
    <recommendedName>
        <fullName evidence="9">SLC41A/MgtE integral membrane domain-containing protein</fullName>
    </recommendedName>
</protein>
<dbReference type="EMBL" id="MT630607">
    <property type="protein sequence ID" value="QNO41208.1"/>
    <property type="molecule type" value="Genomic_DNA"/>
</dbReference>
<dbReference type="InterPro" id="IPR036739">
    <property type="entry name" value="SLC41_membr_dom_sf"/>
</dbReference>
<accession>A0A7G9Y0S8</accession>
<dbReference type="SUPFAM" id="SSF161093">
    <property type="entry name" value="MgtE membrane domain-like"/>
    <property type="match status" value="1"/>
</dbReference>
<evidence type="ECO:0000313" key="11">
    <source>
        <dbReference type="EMBL" id="QNO41612.1"/>
    </source>
</evidence>
<feature type="transmembrane region" description="Helical" evidence="8">
    <location>
        <begin position="158"/>
        <end position="181"/>
    </location>
</feature>
<evidence type="ECO:0000256" key="1">
    <source>
        <dbReference type="ARBA" id="ARBA00004141"/>
    </source>
</evidence>
<evidence type="ECO:0000313" key="10">
    <source>
        <dbReference type="EMBL" id="QNO41208.1"/>
    </source>
</evidence>
<evidence type="ECO:0000256" key="7">
    <source>
        <dbReference type="ARBA" id="ARBA00023136"/>
    </source>
</evidence>
<organism evidence="11">
    <name type="scientific">Candidatus Methanogaster sp. ANME-2c ERB4</name>
    <dbReference type="NCBI Taxonomy" id="2759911"/>
    <lineage>
        <taxon>Archaea</taxon>
        <taxon>Methanobacteriati</taxon>
        <taxon>Methanobacteriota</taxon>
        <taxon>Stenosarchaea group</taxon>
        <taxon>Methanomicrobia</taxon>
        <taxon>Methanosarcinales</taxon>
        <taxon>ANME-2 cluster</taxon>
        <taxon>Candidatus Methanogasteraceae</taxon>
        <taxon>Candidatus Methanogaster</taxon>
    </lineage>
</organism>
<feature type="transmembrane region" description="Helical" evidence="8">
    <location>
        <begin position="12"/>
        <end position="31"/>
    </location>
</feature>
<feature type="transmembrane region" description="Helical" evidence="8">
    <location>
        <begin position="87"/>
        <end position="118"/>
    </location>
</feature>
<gene>
    <name evidence="10" type="ORF">JNOLDJLP_00033</name>
    <name evidence="11" type="ORF">OAEIHDOC_00033</name>
</gene>
<evidence type="ECO:0000256" key="8">
    <source>
        <dbReference type="SAM" id="Phobius"/>
    </source>
</evidence>
<evidence type="ECO:0000256" key="2">
    <source>
        <dbReference type="ARBA" id="ARBA00009749"/>
    </source>
</evidence>
<evidence type="ECO:0000256" key="6">
    <source>
        <dbReference type="ARBA" id="ARBA00022989"/>
    </source>
</evidence>
<keyword evidence="7 8" id="KW-0472">Membrane</keyword>
<comment type="similarity">
    <text evidence="2">Belongs to the SLC41A transporter family.</text>
</comment>
<dbReference type="GO" id="GO:0008324">
    <property type="term" value="F:monoatomic cation transmembrane transporter activity"/>
    <property type="evidence" value="ECO:0007669"/>
    <property type="project" value="InterPro"/>
</dbReference>
<comment type="subcellular location">
    <subcellularLocation>
        <location evidence="1">Membrane</location>
        <topology evidence="1">Multi-pass membrane protein</topology>
    </subcellularLocation>
</comment>
<dbReference type="AlphaFoldDB" id="A0A7G9Y0S8"/>
<dbReference type="Gene3D" id="1.10.357.20">
    <property type="entry name" value="SLC41 divalent cation transporters, integral membrane domain"/>
    <property type="match status" value="1"/>
</dbReference>
<feature type="domain" description="SLC41A/MgtE integral membrane" evidence="9">
    <location>
        <begin position="48"/>
        <end position="176"/>
    </location>
</feature>
<evidence type="ECO:0000256" key="5">
    <source>
        <dbReference type="ARBA" id="ARBA00022842"/>
    </source>
</evidence>
<keyword evidence="3" id="KW-0813">Transport</keyword>
<proteinExistence type="inferred from homology"/>
<name>A0A7G9Y0S8_9EURY</name>
<dbReference type="EMBL" id="MT630653">
    <property type="protein sequence ID" value="QNO41612.1"/>
    <property type="molecule type" value="Genomic_DNA"/>
</dbReference>
<sequence length="182" mass="18620">MAYYTVTGIMKRGIPVLLVAAIISITAGQLLHAGQDLLIAFPVLLILIPPLIKVGGDTGSILGARLSSAFHLGLVEPVGGVVVRNNIIACLVIGGVSCVVLSVAVWAAAILLGIGVVYGLLLKITLIAGCIEMAVVFAATIGIAFVSHRHGLDPDDVVIPLITAIGDIVGIMAVFVAAWVVV</sequence>
<dbReference type="GO" id="GO:0016020">
    <property type="term" value="C:membrane"/>
    <property type="evidence" value="ECO:0007669"/>
    <property type="project" value="UniProtKB-SubCell"/>
</dbReference>
<reference evidence="11" key="1">
    <citation type="submission" date="2020-06" db="EMBL/GenBank/DDBJ databases">
        <title>Unique genomic features of the anaerobic methanotrophic archaea.</title>
        <authorList>
            <person name="Chadwick G.L."/>
            <person name="Skennerton C.T."/>
            <person name="Laso-Perez R."/>
            <person name="Leu A.O."/>
            <person name="Speth D.R."/>
            <person name="Yu H."/>
            <person name="Morgan-Lang C."/>
            <person name="Hatzenpichler R."/>
            <person name="Goudeau D."/>
            <person name="Malmstrom R."/>
            <person name="Brazelton W.J."/>
            <person name="Woyke T."/>
            <person name="Hallam S.J."/>
            <person name="Tyson G.W."/>
            <person name="Wegener G."/>
            <person name="Boetius A."/>
            <person name="Orphan V."/>
        </authorList>
    </citation>
    <scope>NUCLEOTIDE SEQUENCE</scope>
</reference>
<keyword evidence="6 8" id="KW-1133">Transmembrane helix</keyword>